<dbReference type="RefSeq" id="WP_035148299.1">
    <property type="nucleotide sequence ID" value="NZ_CP043435.1"/>
</dbReference>
<evidence type="ECO:0000313" key="2">
    <source>
        <dbReference type="Proteomes" id="UP000322035"/>
    </source>
</evidence>
<sequence length="195" mass="21765">MQVLTALPEPPSSKNTTQFDAKADAFVNALPIFTQQINTLSAQIQEEFQTVANNATAVATQLQNVKDYANISAANLAQSIDIRDSFALNLEELKSIDTHCKNIEQDLMLKEKQYELFLQSKDSYMADLESLKTTFLQAISGTQLSAYITKTEFVDLTRAMEEKVNNAITDLENKNKVFIENNSNFLAKKIMIGGI</sequence>
<name>A0AAE6MB30_CAMFE</name>
<dbReference type="AlphaFoldDB" id="A0AAE6MB30"/>
<gene>
    <name evidence="1" type="ORF">CFVT_1501</name>
</gene>
<accession>A0AAE6MB30</accession>
<protein>
    <submittedName>
        <fullName evidence="1">Uncharacterized protein</fullName>
    </submittedName>
</protein>
<evidence type="ECO:0000313" key="1">
    <source>
        <dbReference type="EMBL" id="QEL45423.1"/>
    </source>
</evidence>
<reference evidence="1 2" key="1">
    <citation type="submission" date="2019-08" db="EMBL/GenBank/DDBJ databases">
        <title>Complete genomes of the Campylobacter fetus subsp. venerealis, Campylobacter lari subsp. concheus, Campylobacter sputorum bv. sputorum and Campylobacter volucris type strains.</title>
        <authorList>
            <person name="Miller W.G."/>
            <person name="Yee E."/>
        </authorList>
    </citation>
    <scope>NUCLEOTIDE SEQUENCE [LARGE SCALE GENOMIC DNA]</scope>
    <source>
        <strain evidence="1 2">NCTC 10354</strain>
    </source>
</reference>
<proteinExistence type="predicted"/>
<organism evidence="1 2">
    <name type="scientific">Campylobacter fetus subsp. venerealis NCTC 10354</name>
    <dbReference type="NCBI Taxonomy" id="983328"/>
    <lineage>
        <taxon>Bacteria</taxon>
        <taxon>Pseudomonadati</taxon>
        <taxon>Campylobacterota</taxon>
        <taxon>Epsilonproteobacteria</taxon>
        <taxon>Campylobacterales</taxon>
        <taxon>Campylobacteraceae</taxon>
        <taxon>Campylobacter</taxon>
        <taxon>Campylobacter fetus subsp. venerealis bv. venerealis</taxon>
    </lineage>
</organism>
<dbReference type="Proteomes" id="UP000322035">
    <property type="component" value="Chromosome"/>
</dbReference>
<dbReference type="EMBL" id="CP043435">
    <property type="protein sequence ID" value="QEL45423.1"/>
    <property type="molecule type" value="Genomic_DNA"/>
</dbReference>